<accession>W8P3C4</accession>
<organism evidence="1 2">
    <name type="scientific">Thermococcus nautili</name>
    <dbReference type="NCBI Taxonomy" id="195522"/>
    <lineage>
        <taxon>Archaea</taxon>
        <taxon>Methanobacteriati</taxon>
        <taxon>Methanobacteriota</taxon>
        <taxon>Thermococci</taxon>
        <taxon>Thermococcales</taxon>
        <taxon>Thermococcaceae</taxon>
        <taxon>Thermococcus</taxon>
    </lineage>
</organism>
<dbReference type="AlphaFoldDB" id="W8P3C4"/>
<dbReference type="STRING" id="195522.BD01_1657"/>
<evidence type="ECO:0008006" key="3">
    <source>
        <dbReference type="Google" id="ProtNLM"/>
    </source>
</evidence>
<dbReference type="InterPro" id="IPR024524">
    <property type="entry name" value="DUF3800"/>
</dbReference>
<dbReference type="GeneID" id="24958079"/>
<protein>
    <recommendedName>
        <fullName evidence="3">DUF3800 domain-containing protein</fullName>
    </recommendedName>
</protein>
<gene>
    <name evidence="1" type="ORF">BD01_1657</name>
</gene>
<reference evidence="1 2" key="1">
    <citation type="submission" date="2014-02" db="EMBL/GenBank/DDBJ databases">
        <title>Genome Sequence of an Hyperthermophilic Archaeon, Thermococcus nautili 30-1, producing viral vesicles.</title>
        <authorList>
            <person name="Oberto J."/>
            <person name="Gaudin M."/>
            <person name="Cossu M."/>
            <person name="Gorlas A."/>
            <person name="Slesarev A."/>
            <person name="Marguet E."/>
            <person name="Forterre P."/>
        </authorList>
    </citation>
    <scope>NUCLEOTIDE SEQUENCE [LARGE SCALE GENOMIC DNA]</scope>
    <source>
        <strain evidence="1 2">30-1</strain>
    </source>
</reference>
<evidence type="ECO:0000313" key="1">
    <source>
        <dbReference type="EMBL" id="AHL23261.1"/>
    </source>
</evidence>
<dbReference type="Pfam" id="PF12686">
    <property type="entry name" value="DUF3800"/>
    <property type="match status" value="1"/>
</dbReference>
<keyword evidence="2" id="KW-1185">Reference proteome</keyword>
<dbReference type="RefSeq" id="WP_245599215.1">
    <property type="nucleotide sequence ID" value="NZ_CP007264.1"/>
</dbReference>
<name>W8P3C4_9EURY</name>
<dbReference type="KEGG" id="tnu:BD01_1657"/>
<dbReference type="HOGENOM" id="CLU_1197683_0_0_2"/>
<sequence>MVHLYIILDEAGDMGFSKGSSRYFVMGAIVAKAEDVKKIRRIPKKARGKLGKKKKDIPELKASKSNDKIRKFVLDELYKCKSAHVSAVYINKANTYGYIRENSFQKAVHYNYLARVLIVESLKSYLESIGYTSDKALTVEIFLDRYHTTKFRKKNLEEYIRKMIRDAFPYEVNVLVHQKDSQGEPLIQVADFVVNAFYRKLNGKGNLLTKFESSGRVLKFKQIY</sequence>
<dbReference type="eggNOG" id="arCOG07100">
    <property type="taxonomic scope" value="Archaea"/>
</dbReference>
<evidence type="ECO:0000313" key="2">
    <source>
        <dbReference type="Proteomes" id="UP000019434"/>
    </source>
</evidence>
<dbReference type="EMBL" id="CP007264">
    <property type="protein sequence ID" value="AHL23261.1"/>
    <property type="molecule type" value="Genomic_DNA"/>
</dbReference>
<proteinExistence type="predicted"/>
<dbReference type="Proteomes" id="UP000019434">
    <property type="component" value="Chromosome"/>
</dbReference>